<protein>
    <recommendedName>
        <fullName evidence="5">Porin</fullName>
    </recommendedName>
</protein>
<feature type="region of interest" description="Disordered" evidence="1">
    <location>
        <begin position="62"/>
        <end position="97"/>
    </location>
</feature>
<comment type="caution">
    <text evidence="3">The sequence shown here is derived from an EMBL/GenBank/DDBJ whole genome shotgun (WGS) entry which is preliminary data.</text>
</comment>
<accession>A0A8J7MB83</accession>
<feature type="compositionally biased region" description="Low complexity" evidence="1">
    <location>
        <begin position="63"/>
        <end position="86"/>
    </location>
</feature>
<organism evidence="3 4">
    <name type="scientific">Persicirhabdus sediminis</name>
    <dbReference type="NCBI Taxonomy" id="454144"/>
    <lineage>
        <taxon>Bacteria</taxon>
        <taxon>Pseudomonadati</taxon>
        <taxon>Verrucomicrobiota</taxon>
        <taxon>Verrucomicrobiia</taxon>
        <taxon>Verrucomicrobiales</taxon>
        <taxon>Verrucomicrobiaceae</taxon>
        <taxon>Persicirhabdus</taxon>
    </lineage>
</organism>
<gene>
    <name evidence="3" type="ORF">JIN82_01630</name>
</gene>
<dbReference type="SUPFAM" id="SSF56935">
    <property type="entry name" value="Porins"/>
    <property type="match status" value="1"/>
</dbReference>
<feature type="signal peptide" evidence="2">
    <location>
        <begin position="1"/>
        <end position="27"/>
    </location>
</feature>
<proteinExistence type="predicted"/>
<evidence type="ECO:0000313" key="4">
    <source>
        <dbReference type="Proteomes" id="UP000624703"/>
    </source>
</evidence>
<name>A0A8J7MB83_9BACT</name>
<dbReference type="EMBL" id="JAENIM010000009">
    <property type="protein sequence ID" value="MBK1789848.1"/>
    <property type="molecule type" value="Genomic_DNA"/>
</dbReference>
<evidence type="ECO:0000256" key="1">
    <source>
        <dbReference type="SAM" id="MobiDB-lite"/>
    </source>
</evidence>
<keyword evidence="4" id="KW-1185">Reference proteome</keyword>
<dbReference type="AlphaFoldDB" id="A0A8J7MB83"/>
<evidence type="ECO:0000256" key="2">
    <source>
        <dbReference type="SAM" id="SignalP"/>
    </source>
</evidence>
<dbReference type="RefSeq" id="WP_200309889.1">
    <property type="nucleotide sequence ID" value="NZ_JAENIM010000009.1"/>
</dbReference>
<evidence type="ECO:0008006" key="5">
    <source>
        <dbReference type="Google" id="ProtNLM"/>
    </source>
</evidence>
<sequence length="507" mass="56698">MNTIPQLRKGLCLLTIGLLAYPQLAAAATTEEELAELKATAAEMQKTIQLMNARIQDLEKKNAAMASSKPAPAPARASQPAAPKQSTPQLANKTEDLDLYQRSPSYLSLETIADGGELGHKSPVRYRHTMNDRQIAASRPEDYTLDPKYRGFIPVPNTPVLIKFNAKPRLDFTYDNNLAGSNTRFVPSKFPLEGSADYGGNGQANLNANGTQLSVDVRAPERPGNVRFYYQNDFFGDENANMRYRLQHLYGQYYGLKVGFTYSAWENPDVWPDTVDYEGPNSVIFARRPLVQYTHAFNECWNSTIGMEQPDFYVDAPKKLARMPDFAVNTRWENENFGHVQLSGIIRDIGARDVNGDDFHELGWGINLGTNINLTECDSLQFLGVYGEGIGGMGNDTSFLNSDAGFTADGDLEALAYWSVMAGLTHRWSDRFRSTVTYGYAHLDPASGQDEQFYNFSHYASANLIWQIKPRWSLGAEGLYGYKEAQNGDSSDDHFRFQLGMVYSLFD</sequence>
<dbReference type="Pfam" id="PF19577">
    <property type="entry name" value="DcaP"/>
    <property type="match status" value="1"/>
</dbReference>
<reference evidence="3" key="1">
    <citation type="submission" date="2021-01" db="EMBL/GenBank/DDBJ databases">
        <title>Modified the classification status of verrucomicrobia.</title>
        <authorList>
            <person name="Feng X."/>
        </authorList>
    </citation>
    <scope>NUCLEOTIDE SEQUENCE</scope>
    <source>
        <strain evidence="3">_KCTC 22039</strain>
    </source>
</reference>
<evidence type="ECO:0000313" key="3">
    <source>
        <dbReference type="EMBL" id="MBK1789848.1"/>
    </source>
</evidence>
<keyword evidence="2" id="KW-0732">Signal</keyword>
<feature type="chain" id="PRO_5035290865" description="Porin" evidence="2">
    <location>
        <begin position="28"/>
        <end position="507"/>
    </location>
</feature>
<dbReference type="Proteomes" id="UP000624703">
    <property type="component" value="Unassembled WGS sequence"/>
</dbReference>
<dbReference type="InterPro" id="IPR045748">
    <property type="entry name" value="DcaP"/>
</dbReference>